<comment type="caution">
    <text evidence="2">The sequence shown here is derived from an EMBL/GenBank/DDBJ whole genome shotgun (WGS) entry which is preliminary data.</text>
</comment>
<dbReference type="InterPro" id="IPR050357">
    <property type="entry name" value="Arrestin_domain-protein"/>
</dbReference>
<dbReference type="GO" id="GO:0070086">
    <property type="term" value="P:ubiquitin-dependent endocytosis"/>
    <property type="evidence" value="ECO:0007669"/>
    <property type="project" value="TreeGrafter"/>
</dbReference>
<evidence type="ECO:0000313" key="3">
    <source>
        <dbReference type="Proteomes" id="UP000789508"/>
    </source>
</evidence>
<dbReference type="OrthoDB" id="2333384at2759"/>
<dbReference type="GO" id="GO:0031625">
    <property type="term" value="F:ubiquitin protein ligase binding"/>
    <property type="evidence" value="ECO:0007669"/>
    <property type="project" value="TreeGrafter"/>
</dbReference>
<evidence type="ECO:0000313" key="2">
    <source>
        <dbReference type="EMBL" id="CAG8461494.1"/>
    </source>
</evidence>
<dbReference type="Proteomes" id="UP000789508">
    <property type="component" value="Unassembled WGS sequence"/>
</dbReference>
<keyword evidence="3" id="KW-1185">Reference proteome</keyword>
<dbReference type="SUPFAM" id="SSF81296">
    <property type="entry name" value="E set domains"/>
    <property type="match status" value="1"/>
</dbReference>
<dbReference type="InterPro" id="IPR014756">
    <property type="entry name" value="Ig_E-set"/>
</dbReference>
<dbReference type="GO" id="GO:0030674">
    <property type="term" value="F:protein-macromolecule adaptor activity"/>
    <property type="evidence" value="ECO:0007669"/>
    <property type="project" value="TreeGrafter"/>
</dbReference>
<dbReference type="GO" id="GO:0005886">
    <property type="term" value="C:plasma membrane"/>
    <property type="evidence" value="ECO:0007669"/>
    <property type="project" value="TreeGrafter"/>
</dbReference>
<dbReference type="Pfam" id="PF00339">
    <property type="entry name" value="Arrestin_N"/>
    <property type="match status" value="1"/>
</dbReference>
<dbReference type="GO" id="GO:0005829">
    <property type="term" value="C:cytosol"/>
    <property type="evidence" value="ECO:0007669"/>
    <property type="project" value="TreeGrafter"/>
</dbReference>
<protein>
    <submittedName>
        <fullName evidence="2">688_t:CDS:1</fullName>
    </submittedName>
</protein>
<gene>
    <name evidence="2" type="ORF">ALEPTO_LOCUS1563</name>
</gene>
<feature type="domain" description="Arrestin-like N-terminal" evidence="1">
    <location>
        <begin position="30"/>
        <end position="146"/>
    </location>
</feature>
<dbReference type="AlphaFoldDB" id="A0A9N8VR54"/>
<name>A0A9N8VR54_9GLOM</name>
<proteinExistence type="predicted"/>
<dbReference type="Gene3D" id="2.60.40.640">
    <property type="match status" value="1"/>
</dbReference>
<dbReference type="InterPro" id="IPR014752">
    <property type="entry name" value="Arrestin-like_C"/>
</dbReference>
<reference evidence="2" key="1">
    <citation type="submission" date="2021-06" db="EMBL/GenBank/DDBJ databases">
        <authorList>
            <person name="Kallberg Y."/>
            <person name="Tangrot J."/>
            <person name="Rosling A."/>
        </authorList>
    </citation>
    <scope>NUCLEOTIDE SEQUENCE</scope>
    <source>
        <strain evidence="2">FL130A</strain>
    </source>
</reference>
<accession>A0A9N8VR54</accession>
<organism evidence="2 3">
    <name type="scientific">Ambispora leptoticha</name>
    <dbReference type="NCBI Taxonomy" id="144679"/>
    <lineage>
        <taxon>Eukaryota</taxon>
        <taxon>Fungi</taxon>
        <taxon>Fungi incertae sedis</taxon>
        <taxon>Mucoromycota</taxon>
        <taxon>Glomeromycotina</taxon>
        <taxon>Glomeromycetes</taxon>
        <taxon>Archaeosporales</taxon>
        <taxon>Ambisporaceae</taxon>
        <taxon>Ambispora</taxon>
    </lineage>
</organism>
<evidence type="ECO:0000259" key="1">
    <source>
        <dbReference type="Pfam" id="PF00339"/>
    </source>
</evidence>
<dbReference type="InterPro" id="IPR011021">
    <property type="entry name" value="Arrestin-like_N"/>
</dbReference>
<dbReference type="PANTHER" id="PTHR11188:SF17">
    <property type="entry name" value="FI21816P1"/>
    <property type="match status" value="1"/>
</dbReference>
<dbReference type="EMBL" id="CAJVPS010000178">
    <property type="protein sequence ID" value="CAG8461494.1"/>
    <property type="molecule type" value="Genomic_DNA"/>
</dbReference>
<sequence length="425" mass="48571">MFGKNKISLEIKIDENFTGLMYGTPDESSGCQLQGRIILKSDKIITANQLSLIFTGKVCVSCGPQNSSRPEYSEEQILYHKISHFLSSEHTKKRIPPGTHEFYFEFDLPGDLPTSFKGTRGKIEYYCHALLNRPTFCSDVSSERCIITLKRSLLRIDHIMRNARTIMEDESNFNINRNSINVARSFSEGMLDNNNVQYQISTPIMAYCEGGLVSIELYLKSMNPNIIIESVEYGLKEYTSFHTTGEASLISVIASVYEETFPLGKKKINIDPFSENSNTIPINFRLFPRVKCDVDTRLIELFHKLLFTITIKERRKRQFSLLRRQLSQLADTEECSSLEDSAHIVRHPISADEHRHYQYINSLEALEGRRRTVASQPHDINRNNSRRSFSLRPSKLAETLLNENPPSYGFATMIPPPPDYATTSS</sequence>
<dbReference type="PANTHER" id="PTHR11188">
    <property type="entry name" value="ARRESTIN DOMAIN CONTAINING PROTEIN"/>
    <property type="match status" value="1"/>
</dbReference>